<protein>
    <submittedName>
        <fullName evidence="3">META domain-containing protein</fullName>
    </submittedName>
</protein>
<dbReference type="CDD" id="cd00519">
    <property type="entry name" value="Lipase_3"/>
    <property type="match status" value="1"/>
</dbReference>
<dbReference type="InterPro" id="IPR002921">
    <property type="entry name" value="Fungal_lipase-type"/>
</dbReference>
<dbReference type="GO" id="GO:0006629">
    <property type="term" value="P:lipid metabolic process"/>
    <property type="evidence" value="ECO:0007669"/>
    <property type="project" value="InterPro"/>
</dbReference>
<evidence type="ECO:0000259" key="1">
    <source>
        <dbReference type="Pfam" id="PF01764"/>
    </source>
</evidence>
<dbReference type="EMBL" id="CP120682">
    <property type="protein sequence ID" value="WKN39146.1"/>
    <property type="molecule type" value="Genomic_DNA"/>
</dbReference>
<dbReference type="Gene3D" id="2.40.128.270">
    <property type="match status" value="1"/>
</dbReference>
<dbReference type="InterPro" id="IPR005184">
    <property type="entry name" value="DUF306_Meta_HslJ"/>
</dbReference>
<dbReference type="PANTHER" id="PTHR45856">
    <property type="entry name" value="ALPHA/BETA-HYDROLASES SUPERFAMILY PROTEIN"/>
    <property type="match status" value="1"/>
</dbReference>
<organism evidence="3">
    <name type="scientific">Roseihalotalea indica</name>
    <dbReference type="NCBI Taxonomy" id="2867963"/>
    <lineage>
        <taxon>Bacteria</taxon>
        <taxon>Pseudomonadati</taxon>
        <taxon>Bacteroidota</taxon>
        <taxon>Cytophagia</taxon>
        <taxon>Cytophagales</taxon>
        <taxon>Catalimonadaceae</taxon>
        <taxon>Roseihalotalea</taxon>
    </lineage>
</organism>
<dbReference type="InterPro" id="IPR038670">
    <property type="entry name" value="HslJ-like_sf"/>
</dbReference>
<feature type="domain" description="Fungal lipase-type" evidence="1">
    <location>
        <begin position="88"/>
        <end position="242"/>
    </location>
</feature>
<sequence>MKTTALLPTLLILLTLLASGFAYGQRLEPGFNKEEYLDLMKISAQFGDSAYRESIPVPPQYTLAYHSPTMGLGNLWELWTSDNQVAIISIRGTTEESESWLANLYAAMVSAQGELKIGEETTFQYHLASNPQAAVHVGWLVSTAFLANDILPKVDSCYQAGIKDVIIMGHSQGGAIAYLLTAHLYSLQKQEQLPPDLRMKTYCSAAPKPGNLYFAYEYEALTQAGWGFNVVNSADWVPEVPVSIQTLDDFNEINPFTNIQSVIDQQKLMARIALNSAYKKLYKPTQKAQENYQKLLGDYTSRNVKKIIPGFEAPAYYSSNHYVRTGSTIVLLADEEYLEWNPRKGEKVFPHHFHPQYMYLAEKLDFSSSFSTTDAMNEQLSGTWELEYITGPRIAFDGLYPNRKPQINFDLAQNELKGNTSCNSFNSGLILNQESIHISEPTAMTKVACEGTGESVFLSFLQKAEHYALEADDKLTFFKGDIPIMRFHRIN</sequence>
<dbReference type="InterPro" id="IPR051218">
    <property type="entry name" value="Sec_MonoDiacylglyc_Lipase"/>
</dbReference>
<dbReference type="PANTHER" id="PTHR45856:SF24">
    <property type="entry name" value="FUNGAL LIPASE-LIKE DOMAIN-CONTAINING PROTEIN"/>
    <property type="match status" value="1"/>
</dbReference>
<feature type="domain" description="DUF306" evidence="2">
    <location>
        <begin position="379"/>
        <end position="486"/>
    </location>
</feature>
<reference evidence="3" key="2">
    <citation type="journal article" date="2024" name="Antonie Van Leeuwenhoek">
        <title>Roseihalotalea indica gen. nov., sp. nov., a halophilic Bacteroidetes from mesopelagic Southwest Indian Ocean with higher carbohydrate metabolic potential.</title>
        <authorList>
            <person name="Chen B."/>
            <person name="Zhang M."/>
            <person name="Lin D."/>
            <person name="Ye J."/>
            <person name="Tang K."/>
        </authorList>
    </citation>
    <scope>NUCLEOTIDE SEQUENCE</scope>
    <source>
        <strain evidence="3">TK19036</strain>
    </source>
</reference>
<dbReference type="AlphaFoldDB" id="A0AA49JFZ2"/>
<dbReference type="SUPFAM" id="SSF53474">
    <property type="entry name" value="alpha/beta-Hydrolases"/>
    <property type="match status" value="1"/>
</dbReference>
<evidence type="ECO:0000259" key="2">
    <source>
        <dbReference type="Pfam" id="PF03724"/>
    </source>
</evidence>
<gene>
    <name evidence="3" type="ORF">K4G66_10600</name>
</gene>
<dbReference type="Pfam" id="PF01764">
    <property type="entry name" value="Lipase_3"/>
    <property type="match status" value="1"/>
</dbReference>
<dbReference type="Gene3D" id="3.40.50.1820">
    <property type="entry name" value="alpha/beta hydrolase"/>
    <property type="match status" value="1"/>
</dbReference>
<accession>A0AA49JFZ2</accession>
<proteinExistence type="predicted"/>
<dbReference type="InterPro" id="IPR029058">
    <property type="entry name" value="AB_hydrolase_fold"/>
</dbReference>
<name>A0AA49JFZ2_9BACT</name>
<evidence type="ECO:0000313" key="3">
    <source>
        <dbReference type="EMBL" id="WKN39146.1"/>
    </source>
</evidence>
<reference evidence="3" key="1">
    <citation type="journal article" date="2023" name="Comput. Struct. Biotechnol. J.">
        <title>Discovery of a novel marine Bacteroidetes with a rich repertoire of carbohydrate-active enzymes.</title>
        <authorList>
            <person name="Chen B."/>
            <person name="Liu G."/>
            <person name="Chen Q."/>
            <person name="Wang H."/>
            <person name="Liu L."/>
            <person name="Tang K."/>
        </authorList>
    </citation>
    <scope>NUCLEOTIDE SEQUENCE</scope>
    <source>
        <strain evidence="3">TK19036</strain>
    </source>
</reference>
<dbReference type="Pfam" id="PF03724">
    <property type="entry name" value="META"/>
    <property type="match status" value="1"/>
</dbReference>